<organism evidence="1 2">
    <name type="scientific">Gigaspora rosea</name>
    <dbReference type="NCBI Taxonomy" id="44941"/>
    <lineage>
        <taxon>Eukaryota</taxon>
        <taxon>Fungi</taxon>
        <taxon>Fungi incertae sedis</taxon>
        <taxon>Mucoromycota</taxon>
        <taxon>Glomeromycotina</taxon>
        <taxon>Glomeromycetes</taxon>
        <taxon>Diversisporales</taxon>
        <taxon>Gigasporaceae</taxon>
        <taxon>Gigaspora</taxon>
    </lineage>
</organism>
<accession>A0A397URA4</accession>
<gene>
    <name evidence="1" type="ORF">C2G38_2202229</name>
</gene>
<sequence>MHQKLLKLLSFAINDEHKNTKTQLHAELTELEAQFYQNNDNDKVTIITEEKNEIH</sequence>
<dbReference type="EMBL" id="QKWP01001085">
    <property type="protein sequence ID" value="RIB11888.1"/>
    <property type="molecule type" value="Genomic_DNA"/>
</dbReference>
<dbReference type="Proteomes" id="UP000266673">
    <property type="component" value="Unassembled WGS sequence"/>
</dbReference>
<proteinExistence type="predicted"/>
<dbReference type="AlphaFoldDB" id="A0A397URA4"/>
<evidence type="ECO:0000313" key="2">
    <source>
        <dbReference type="Proteomes" id="UP000266673"/>
    </source>
</evidence>
<evidence type="ECO:0000313" key="1">
    <source>
        <dbReference type="EMBL" id="RIB11888.1"/>
    </source>
</evidence>
<keyword evidence="2" id="KW-1185">Reference proteome</keyword>
<reference evidence="1 2" key="1">
    <citation type="submission" date="2018-06" db="EMBL/GenBank/DDBJ databases">
        <title>Comparative genomics reveals the genomic features of Rhizophagus irregularis, R. cerebriforme, R. diaphanum and Gigaspora rosea, and their symbiotic lifestyle signature.</title>
        <authorList>
            <person name="Morin E."/>
            <person name="San Clemente H."/>
            <person name="Chen E.C.H."/>
            <person name="De La Providencia I."/>
            <person name="Hainaut M."/>
            <person name="Kuo A."/>
            <person name="Kohler A."/>
            <person name="Murat C."/>
            <person name="Tang N."/>
            <person name="Roy S."/>
            <person name="Loubradou J."/>
            <person name="Henrissat B."/>
            <person name="Grigoriev I.V."/>
            <person name="Corradi N."/>
            <person name="Roux C."/>
            <person name="Martin F.M."/>
        </authorList>
    </citation>
    <scope>NUCLEOTIDE SEQUENCE [LARGE SCALE GENOMIC DNA]</scope>
    <source>
        <strain evidence="1 2">DAOM 194757</strain>
    </source>
</reference>
<protein>
    <submittedName>
        <fullName evidence="1">Uncharacterized protein</fullName>
    </submittedName>
</protein>
<name>A0A397URA4_9GLOM</name>
<comment type="caution">
    <text evidence="1">The sequence shown here is derived from an EMBL/GenBank/DDBJ whole genome shotgun (WGS) entry which is preliminary data.</text>
</comment>